<dbReference type="KEGG" id="aacx:DEACI_1629"/>
<evidence type="ECO:0000256" key="2">
    <source>
        <dbReference type="ARBA" id="ARBA00022475"/>
    </source>
</evidence>
<keyword evidence="5 7" id="KW-1133">Transmembrane helix</keyword>
<proteinExistence type="predicted"/>
<organism evidence="9">
    <name type="scientific">Acididesulfobacillus acetoxydans</name>
    <dbReference type="NCBI Taxonomy" id="1561005"/>
    <lineage>
        <taxon>Bacteria</taxon>
        <taxon>Bacillati</taxon>
        <taxon>Bacillota</taxon>
        <taxon>Clostridia</taxon>
        <taxon>Eubacteriales</taxon>
        <taxon>Peptococcaceae</taxon>
        <taxon>Acididesulfobacillus</taxon>
    </lineage>
</organism>
<dbReference type="Proteomes" id="UP000836597">
    <property type="component" value="Chromosome"/>
</dbReference>
<protein>
    <submittedName>
        <fullName evidence="9">Phosphatidic acid phosphatase type 2/haloperoxidase</fullName>
    </submittedName>
</protein>
<sequence length="193" mass="21512">MAFFTWLLTMDGRLFNTVTRVWQNPFFDLIMPFLTRLGAGGLIWLFVAFALAVCGRGKGRKAAFLAMVALLLGWFFCDEVLKTLVARPRPFLHWTNVRILADKPLQYSFPSGHTTTSFAPATVLFRKSKGIGVAALILAALIGFSRIYVGVHYPSDVAGGVVLGSLIGWLVVRYEQVLDRVIIRGKRVLAHKR</sequence>
<feature type="transmembrane region" description="Helical" evidence="7">
    <location>
        <begin position="132"/>
        <end position="151"/>
    </location>
</feature>
<feature type="transmembrane region" description="Helical" evidence="7">
    <location>
        <begin position="33"/>
        <end position="55"/>
    </location>
</feature>
<name>A0A8S0XBA4_9FIRM</name>
<comment type="subcellular location">
    <subcellularLocation>
        <location evidence="1">Cell membrane</location>
        <topology evidence="1">Multi-pass membrane protein</topology>
    </subcellularLocation>
</comment>
<dbReference type="GO" id="GO:0016787">
    <property type="term" value="F:hydrolase activity"/>
    <property type="evidence" value="ECO:0007669"/>
    <property type="project" value="UniProtKB-KW"/>
</dbReference>
<evidence type="ECO:0000256" key="7">
    <source>
        <dbReference type="SAM" id="Phobius"/>
    </source>
</evidence>
<reference evidence="9" key="2">
    <citation type="submission" date="2020-01" db="EMBL/GenBank/DDBJ databases">
        <authorList>
            <person name="Hornung B."/>
        </authorList>
    </citation>
    <scope>NUCLEOTIDE SEQUENCE</scope>
    <source>
        <strain evidence="9">PacBioINE</strain>
    </source>
</reference>
<keyword evidence="4" id="KW-0378">Hydrolase</keyword>
<dbReference type="PANTHER" id="PTHR14969:SF62">
    <property type="entry name" value="DECAPRENYLPHOSPHORYL-5-PHOSPHORIBOSE PHOSPHATASE RV3807C-RELATED"/>
    <property type="match status" value="1"/>
</dbReference>
<dbReference type="AlphaFoldDB" id="A0A8S0XBA4"/>
<dbReference type="GO" id="GO:0005886">
    <property type="term" value="C:plasma membrane"/>
    <property type="evidence" value="ECO:0007669"/>
    <property type="project" value="UniProtKB-SubCell"/>
</dbReference>
<accession>A0A8S0XBA4</accession>
<dbReference type="Pfam" id="PF01569">
    <property type="entry name" value="PAP2"/>
    <property type="match status" value="1"/>
</dbReference>
<reference evidence="10" key="1">
    <citation type="submission" date="2014-11" db="EMBL/GenBank/DDBJ databases">
        <authorList>
            <person name="Hornung B.V."/>
        </authorList>
    </citation>
    <scope>NUCLEOTIDE SEQUENCE</scope>
    <source>
        <strain evidence="10">INE</strain>
    </source>
</reference>
<dbReference type="Gene3D" id="1.20.144.10">
    <property type="entry name" value="Phosphatidic acid phosphatase type 2/haloperoxidase"/>
    <property type="match status" value="1"/>
</dbReference>
<dbReference type="SMART" id="SM00014">
    <property type="entry name" value="acidPPc"/>
    <property type="match status" value="1"/>
</dbReference>
<keyword evidence="3 7" id="KW-0812">Transmembrane</keyword>
<dbReference type="EMBL" id="LR746496">
    <property type="protein sequence ID" value="CAA7600976.1"/>
    <property type="molecule type" value="Genomic_DNA"/>
</dbReference>
<evidence type="ECO:0000313" key="10">
    <source>
        <dbReference type="EMBL" id="CEJ07699.1"/>
    </source>
</evidence>
<evidence type="ECO:0000256" key="1">
    <source>
        <dbReference type="ARBA" id="ARBA00004651"/>
    </source>
</evidence>
<evidence type="ECO:0000256" key="4">
    <source>
        <dbReference type="ARBA" id="ARBA00022801"/>
    </source>
</evidence>
<dbReference type="RefSeq" id="WP_240984557.1">
    <property type="nucleotide sequence ID" value="NZ_CDGJ01000064.1"/>
</dbReference>
<evidence type="ECO:0000256" key="5">
    <source>
        <dbReference type="ARBA" id="ARBA00022989"/>
    </source>
</evidence>
<keyword evidence="6 7" id="KW-0472">Membrane</keyword>
<dbReference type="InterPro" id="IPR000326">
    <property type="entry name" value="PAP2/HPO"/>
</dbReference>
<gene>
    <name evidence="9" type="ORF">DEACI_1629</name>
    <name evidence="10" type="ORF">DEACI_2165</name>
</gene>
<evidence type="ECO:0000313" key="11">
    <source>
        <dbReference type="Proteomes" id="UP001071230"/>
    </source>
</evidence>
<keyword evidence="11" id="KW-1185">Reference proteome</keyword>
<dbReference type="Proteomes" id="UP001071230">
    <property type="component" value="Unassembled WGS sequence"/>
</dbReference>
<dbReference type="InterPro" id="IPR036938">
    <property type="entry name" value="PAP2/HPO_sf"/>
</dbReference>
<feature type="transmembrane region" description="Helical" evidence="7">
    <location>
        <begin position="157"/>
        <end position="174"/>
    </location>
</feature>
<dbReference type="PANTHER" id="PTHR14969">
    <property type="entry name" value="SPHINGOSINE-1-PHOSPHATE PHOSPHOHYDROLASE"/>
    <property type="match status" value="1"/>
</dbReference>
<feature type="domain" description="Phosphatidic acid phosphatase type 2/haloperoxidase" evidence="8">
    <location>
        <begin position="62"/>
        <end position="172"/>
    </location>
</feature>
<evidence type="ECO:0000259" key="8">
    <source>
        <dbReference type="SMART" id="SM00014"/>
    </source>
</evidence>
<dbReference type="EMBL" id="CDGJ01000064">
    <property type="protein sequence ID" value="CEJ07699.1"/>
    <property type="molecule type" value="Genomic_DNA"/>
</dbReference>
<evidence type="ECO:0000313" key="9">
    <source>
        <dbReference type="EMBL" id="CAA7600976.1"/>
    </source>
</evidence>
<evidence type="ECO:0000256" key="6">
    <source>
        <dbReference type="ARBA" id="ARBA00023136"/>
    </source>
</evidence>
<dbReference type="SUPFAM" id="SSF48317">
    <property type="entry name" value="Acid phosphatase/Vanadium-dependent haloperoxidase"/>
    <property type="match status" value="1"/>
</dbReference>
<keyword evidence="2" id="KW-1003">Cell membrane</keyword>
<evidence type="ECO:0000256" key="3">
    <source>
        <dbReference type="ARBA" id="ARBA00022692"/>
    </source>
</evidence>